<sequence length="581" mass="68066">MSHTTNPPFETLPVEIFHRIFDNLDAQTIVYSIRSVCRLFQRTVNTYNRYNLDFKSISKSNFHRFCHSINPQNVISLRLCDDEQTSNQIGLFMSSVRLRQFSRLHSISFLGITEFQLNMILKRMQLNCLTSFSLNIQQYDSRRRKTTLKFLSSILAHPRLRKIELNIKSDLIYNISWPTNTKIVHLTIDSDISFDTMLTILSCSSQLHTLVLKQNLPRRMYTTKQTFSFPQLTALTIENLNDTIDQLESFLLCLPLLIDLKLIGQNCDLDGKRCQQFIQMNLPYLNNFQFFIDIIKSNLQTRNDLEQIIESFRNPFWTEYKKWLVAAQLKSDPSPCIQIYSIPICKSVLRYESNSYNSYRSNSTILSSNDPLIIKNINELILPLKSSTCRIMNEDELATDTPRYFNVTKLDVTIDRRTILDSLKFLTSVIDVSKLVEVKLESFCFNKDNKTMLFEIVSILDQARSLSSLVVHSSYCKYELYPYLSRLCAIIPRQIKHLRMPANELNQIEVIFERCQNLSVIQFEITRTKFSLEVINWFNQHTADSAFRRHVGCDTIWIGTKKNLIKENHKRIKLDENQSDY</sequence>
<dbReference type="OrthoDB" id="10007079at2759"/>
<dbReference type="PROSITE" id="PS50181">
    <property type="entry name" value="FBOX"/>
    <property type="match status" value="1"/>
</dbReference>
<protein>
    <recommendedName>
        <fullName evidence="1">F-box domain-containing protein</fullName>
    </recommendedName>
</protein>
<comment type="caution">
    <text evidence="2">The sequence shown here is derived from an EMBL/GenBank/DDBJ whole genome shotgun (WGS) entry which is preliminary data.</text>
</comment>
<proteinExistence type="predicted"/>
<dbReference type="EMBL" id="CAJOBI010004323">
    <property type="protein sequence ID" value="CAF3998157.1"/>
    <property type="molecule type" value="Genomic_DNA"/>
</dbReference>
<feature type="domain" description="F-box" evidence="1">
    <location>
        <begin position="6"/>
        <end position="57"/>
    </location>
</feature>
<dbReference type="Proteomes" id="UP000663855">
    <property type="component" value="Unassembled WGS sequence"/>
</dbReference>
<dbReference type="EMBL" id="CAJNRE010001943">
    <property type="protein sequence ID" value="CAF1962364.1"/>
    <property type="molecule type" value="Genomic_DNA"/>
</dbReference>
<dbReference type="Proteomes" id="UP000681967">
    <property type="component" value="Unassembled WGS sequence"/>
</dbReference>
<dbReference type="Proteomes" id="UP000676336">
    <property type="component" value="Unassembled WGS sequence"/>
</dbReference>
<evidence type="ECO:0000313" key="6">
    <source>
        <dbReference type="EMBL" id="CAF4005313.1"/>
    </source>
</evidence>
<dbReference type="Pfam" id="PF00646">
    <property type="entry name" value="F-box"/>
    <property type="match status" value="1"/>
</dbReference>
<dbReference type="Proteomes" id="UP000663824">
    <property type="component" value="Unassembled WGS sequence"/>
</dbReference>
<dbReference type="EMBL" id="CAJNOV010003029">
    <property type="protein sequence ID" value="CAF1125685.1"/>
    <property type="molecule type" value="Genomic_DNA"/>
</dbReference>
<dbReference type="InterPro" id="IPR001810">
    <property type="entry name" value="F-box_dom"/>
</dbReference>
<evidence type="ECO:0000313" key="7">
    <source>
        <dbReference type="Proteomes" id="UP000663855"/>
    </source>
</evidence>
<accession>A0A814QXL2</accession>
<name>A0A814QXL2_9BILA</name>
<organism evidence="2 7">
    <name type="scientific">Rotaria magnacalcarata</name>
    <dbReference type="NCBI Taxonomy" id="392030"/>
    <lineage>
        <taxon>Eukaryota</taxon>
        <taxon>Metazoa</taxon>
        <taxon>Spiralia</taxon>
        <taxon>Gnathifera</taxon>
        <taxon>Rotifera</taxon>
        <taxon>Eurotatoria</taxon>
        <taxon>Bdelloidea</taxon>
        <taxon>Philodinida</taxon>
        <taxon>Philodinidae</taxon>
        <taxon>Rotaria</taxon>
    </lineage>
</organism>
<dbReference type="AlphaFoldDB" id="A0A814QXL2"/>
<evidence type="ECO:0000313" key="3">
    <source>
        <dbReference type="EMBL" id="CAF1628496.1"/>
    </source>
</evidence>
<evidence type="ECO:0000313" key="4">
    <source>
        <dbReference type="EMBL" id="CAF1962364.1"/>
    </source>
</evidence>
<evidence type="ECO:0000259" key="1">
    <source>
        <dbReference type="PROSITE" id="PS50181"/>
    </source>
</evidence>
<evidence type="ECO:0000313" key="2">
    <source>
        <dbReference type="EMBL" id="CAF1125685.1"/>
    </source>
</evidence>
<dbReference type="EMBL" id="CAJOBH010004864">
    <property type="protein sequence ID" value="CAF4005313.1"/>
    <property type="molecule type" value="Genomic_DNA"/>
</dbReference>
<reference evidence="2" key="1">
    <citation type="submission" date="2021-02" db="EMBL/GenBank/DDBJ databases">
        <authorList>
            <person name="Nowell W R."/>
        </authorList>
    </citation>
    <scope>NUCLEOTIDE SEQUENCE</scope>
</reference>
<dbReference type="Proteomes" id="UP000663834">
    <property type="component" value="Unassembled WGS sequence"/>
</dbReference>
<dbReference type="EMBL" id="CAJNOW010014036">
    <property type="protein sequence ID" value="CAF1628496.1"/>
    <property type="molecule type" value="Genomic_DNA"/>
</dbReference>
<evidence type="ECO:0000313" key="5">
    <source>
        <dbReference type="EMBL" id="CAF3998157.1"/>
    </source>
</evidence>
<dbReference type="SUPFAM" id="SSF81383">
    <property type="entry name" value="F-box domain"/>
    <property type="match status" value="1"/>
</dbReference>
<dbReference type="InterPro" id="IPR036047">
    <property type="entry name" value="F-box-like_dom_sf"/>
</dbReference>
<gene>
    <name evidence="6" type="ORF">BYL167_LOCUS13913</name>
    <name evidence="2" type="ORF">CJN711_LOCUS8298</name>
    <name evidence="3" type="ORF">KQP761_LOCUS25736</name>
    <name evidence="4" type="ORF">MBJ925_LOCUS6425</name>
    <name evidence="5" type="ORF">SMN809_LOCUS11778</name>
</gene>